<keyword evidence="2" id="KW-1185">Reference proteome</keyword>
<accession>A0A1X6NNS4</accession>
<name>A0A1X6NNS4_PORUM</name>
<proteinExistence type="predicted"/>
<evidence type="ECO:0000313" key="1">
    <source>
        <dbReference type="EMBL" id="OSX70237.1"/>
    </source>
</evidence>
<dbReference type="AlphaFoldDB" id="A0A1X6NNS4"/>
<organism evidence="1 2">
    <name type="scientific">Porphyra umbilicalis</name>
    <name type="common">Purple laver</name>
    <name type="synonym">Red alga</name>
    <dbReference type="NCBI Taxonomy" id="2786"/>
    <lineage>
        <taxon>Eukaryota</taxon>
        <taxon>Rhodophyta</taxon>
        <taxon>Bangiophyceae</taxon>
        <taxon>Bangiales</taxon>
        <taxon>Bangiaceae</taxon>
        <taxon>Porphyra</taxon>
    </lineage>
</organism>
<dbReference type="Proteomes" id="UP000218209">
    <property type="component" value="Unassembled WGS sequence"/>
</dbReference>
<reference evidence="1 2" key="1">
    <citation type="submission" date="2017-03" db="EMBL/GenBank/DDBJ databases">
        <title>WGS assembly of Porphyra umbilicalis.</title>
        <authorList>
            <person name="Brawley S.H."/>
            <person name="Blouin N.A."/>
            <person name="Ficko-Blean E."/>
            <person name="Wheeler G.L."/>
            <person name="Lohr M."/>
            <person name="Goodson H.V."/>
            <person name="Jenkins J.W."/>
            <person name="Blaby-Haas C.E."/>
            <person name="Helliwell K.E."/>
            <person name="Chan C."/>
            <person name="Marriage T."/>
            <person name="Bhattacharya D."/>
            <person name="Klein A.S."/>
            <person name="Badis Y."/>
            <person name="Brodie J."/>
            <person name="Cao Y."/>
            <person name="Collen J."/>
            <person name="Dittami S.M."/>
            <person name="Gachon C.M."/>
            <person name="Green B.R."/>
            <person name="Karpowicz S."/>
            <person name="Kim J.W."/>
            <person name="Kudahl U."/>
            <person name="Lin S."/>
            <person name="Michel G."/>
            <person name="Mittag M."/>
            <person name="Olson B.J."/>
            <person name="Pangilinan J."/>
            <person name="Peng Y."/>
            <person name="Qiu H."/>
            <person name="Shu S."/>
            <person name="Singer J.T."/>
            <person name="Smith A.G."/>
            <person name="Sprecher B.N."/>
            <person name="Wagner V."/>
            <person name="Wang W."/>
            <person name="Wang Z.-Y."/>
            <person name="Yan J."/>
            <person name="Yarish C."/>
            <person name="Zoeuner-Riek S."/>
            <person name="Zhuang Y."/>
            <person name="Zou Y."/>
            <person name="Lindquist E.A."/>
            <person name="Grimwood J."/>
            <person name="Barry K."/>
            <person name="Rokhsar D.S."/>
            <person name="Schmutz J."/>
            <person name="Stiller J.W."/>
            <person name="Grossman A.R."/>
            <person name="Prochnik S.E."/>
        </authorList>
    </citation>
    <scope>NUCLEOTIDE SEQUENCE [LARGE SCALE GENOMIC DNA]</scope>
    <source>
        <strain evidence="1">4086291</strain>
    </source>
</reference>
<protein>
    <submittedName>
        <fullName evidence="1">Uncharacterized protein</fullName>
    </submittedName>
</protein>
<sequence>MGRLFAVDPGLVAATMADSARRAAASGGVGVAPAAVLAALPVRLQNQFLLDNGVSGSLWRRFRLLLGPSSGLATTQALRADLRTAEDEPRNAAATNGSGAFLVAPRVALQGMIDELFESEQFIERFMRDADCSEIVATSPFIGQASPTETHEADVRSVQICFGLDKGGVLSSTKAVLSCANQQHPCSRGNTILFGVFPAAKDDHAALSAMADVYVPDLDALRTGGLEVAGERRAVLLILKGDYQFTTTWCGHLGASSKMPCQRCTAMRRLTKTNGKLVATYGNMQASSRAWGLPRTVNHFKRMAAAYAEGGNDTLTTPLQLEDHLSIENRSLLIIDPLHIAPMPLHWTLGISVYLLRLGIEAVFFWRGKAAAATYAQNLADTLRHSVGVSPTPYFNGAFEGRQ</sequence>
<dbReference type="EMBL" id="KV919288">
    <property type="protein sequence ID" value="OSX70237.1"/>
    <property type="molecule type" value="Genomic_DNA"/>
</dbReference>
<gene>
    <name evidence="1" type="ORF">BU14_0836s0002</name>
</gene>
<evidence type="ECO:0000313" key="2">
    <source>
        <dbReference type="Proteomes" id="UP000218209"/>
    </source>
</evidence>